<proteinExistence type="predicted"/>
<dbReference type="Proteomes" id="UP000201335">
    <property type="component" value="Segment"/>
</dbReference>
<evidence type="ECO:0000313" key="1">
    <source>
        <dbReference type="EMBL" id="AJK91799.1"/>
    </source>
</evidence>
<keyword evidence="3" id="KW-1185">Reference proteome</keyword>
<sequence length="67" mass="7847">MASHTSLIFNYNVFLINSSDKIFLDGYKYVGENTPGQYIHQNLSTKELFTLPFRKPEINQPITQIYF</sequence>
<dbReference type="EMBL" id="KM371112">
    <property type="protein sequence ID" value="AJK91799.1"/>
    <property type="molecule type" value="Genomic_DNA"/>
</dbReference>
<dbReference type="EMBL" id="MH170055">
    <property type="protein sequence ID" value="AXS01163.1"/>
    <property type="molecule type" value="Genomic_DNA"/>
</dbReference>
<organism evidence="1 3">
    <name type="scientific">Spodoptera frugiperda granulovirus</name>
    <dbReference type="NCBI Taxonomy" id="307454"/>
    <lineage>
        <taxon>Viruses</taxon>
        <taxon>Viruses incertae sedis</taxon>
        <taxon>Naldaviricetes</taxon>
        <taxon>Lefavirales</taxon>
        <taxon>Baculoviridae</taxon>
        <taxon>Betabaculovirus</taxon>
        <taxon>Betabaculovirus spofrugiperdae</taxon>
    </lineage>
</organism>
<reference evidence="2" key="3">
    <citation type="journal article" date="2018" name="PLoS ONE">
        <title>Genomic analysis of an Argentinean isolate of Spodoptera frugiperda granulovirus reveals that various baculoviruses code for Lef-7 proteins with three F-box domains.</title>
        <authorList>
            <person name="Ferrelli M.L."/>
            <person name="Pidre M.L."/>
            <person name="Ghiringhelli P.D."/>
            <person name="Torres S."/>
            <person name="Fabre M.L."/>
            <person name="Masson T."/>
            <person name="Cedola M.T."/>
            <person name="Sciocco-Cap A."/>
            <person name="Romanowski V."/>
        </authorList>
    </citation>
    <scope>NUCLEOTIDE SEQUENCE</scope>
    <source>
        <strain evidence="2">ARG</strain>
    </source>
</reference>
<evidence type="ECO:0000313" key="2">
    <source>
        <dbReference type="EMBL" id="AXS01163.1"/>
    </source>
</evidence>
<dbReference type="KEGG" id="vg:23632139"/>
<reference evidence="1 3" key="2">
    <citation type="journal article" date="2015" name="Viruses">
        <title>The complete sequence of the first Spodoptera frugiperda Betabaculovirus genome: a natural multiple recombinant virus.</title>
        <authorList>
            <person name="Cuartas P.E."/>
            <person name="Barrera G.P."/>
            <person name="Belaich M.N."/>
            <person name="Barreto E."/>
            <person name="Ghiringhelli P.D."/>
            <person name="Villamizar L.F."/>
        </authorList>
    </citation>
    <scope>NUCLEOTIDE SEQUENCE [LARGE SCALE GENOMIC DNA]</scope>
    <source>
        <strain evidence="1">VG008</strain>
    </source>
</reference>
<dbReference type="RefSeq" id="YP_009121922.1">
    <property type="nucleotide sequence ID" value="NC_026511.1"/>
</dbReference>
<name>A0A0C5AS88_9BBAC</name>
<evidence type="ECO:0000313" key="3">
    <source>
        <dbReference type="Proteomes" id="UP000201335"/>
    </source>
</evidence>
<dbReference type="GeneID" id="23632139"/>
<reference evidence="1" key="1">
    <citation type="submission" date="2014-08" db="EMBL/GenBank/DDBJ databases">
        <authorList>
            <person name="Cuartas Otalora P.E."/>
            <person name="Barrera Cubillos G.P."/>
            <person name="Barreto Hernandez E."/>
            <person name="Belaich M.N."/>
            <person name="Ghiringhelli P.D."/>
            <person name="Villamizar Rivero L.F."/>
        </authorList>
    </citation>
    <scope>NUCLEOTIDE SEQUENCE</scope>
    <source>
        <strain evidence="1">VG008</strain>
    </source>
</reference>
<accession>A0A0C5AS88</accession>
<protein>
    <submittedName>
        <fullName evidence="1">ORF138</fullName>
    </submittedName>
    <submittedName>
        <fullName evidence="2">ORF143</fullName>
    </submittedName>
</protein>
<dbReference type="OrthoDB" id="25863at10239"/>